<dbReference type="InterPro" id="IPR050583">
    <property type="entry name" value="Mycobacterial_A85_antigen"/>
</dbReference>
<accession>A0A0D6XQ54</accession>
<dbReference type="Proteomes" id="UP000032366">
    <property type="component" value="Unassembled WGS sequence"/>
</dbReference>
<dbReference type="PANTHER" id="PTHR48098">
    <property type="entry name" value="ENTEROCHELIN ESTERASE-RELATED"/>
    <property type="match status" value="1"/>
</dbReference>
<dbReference type="Proteomes" id="UP000254100">
    <property type="component" value="Unassembled WGS sequence"/>
</dbReference>
<dbReference type="Pfam" id="PF00756">
    <property type="entry name" value="Esterase"/>
    <property type="match status" value="1"/>
</dbReference>
<dbReference type="OrthoDB" id="9803578at2"/>
<organism evidence="2 4">
    <name type="scientific">Staphylococcus microti</name>
    <dbReference type="NCBI Taxonomy" id="569857"/>
    <lineage>
        <taxon>Bacteria</taxon>
        <taxon>Bacillati</taxon>
        <taxon>Bacillota</taxon>
        <taxon>Bacilli</taxon>
        <taxon>Bacillales</taxon>
        <taxon>Staphylococcaceae</taxon>
        <taxon>Staphylococcus</taxon>
    </lineage>
</organism>
<dbReference type="RefSeq" id="WP_044360587.1">
    <property type="nucleotide sequence ID" value="NZ_JXWY01000040.1"/>
</dbReference>
<reference evidence="2 4" key="2">
    <citation type="submission" date="2018-06" db="EMBL/GenBank/DDBJ databases">
        <authorList>
            <consortium name="Pathogen Informatics"/>
            <person name="Doyle S."/>
        </authorList>
    </citation>
    <scope>NUCLEOTIDE SEQUENCE [LARGE SCALE GENOMIC DNA]</scope>
    <source>
        <strain evidence="2 4">NCTC13832</strain>
    </source>
</reference>
<reference evidence="1 3" key="1">
    <citation type="submission" date="2015-01" db="EMBL/GenBank/DDBJ databases">
        <authorList>
            <person name="Guo J."/>
        </authorList>
    </citation>
    <scope>NUCLEOTIDE SEQUENCE [LARGE SCALE GENOMIC DNA]</scope>
    <source>
        <strain evidence="1 3">DSM 22147</strain>
    </source>
</reference>
<dbReference type="PANTHER" id="PTHR48098:SF3">
    <property type="entry name" value="IRON(III) ENTEROBACTIN ESTERASE"/>
    <property type="match status" value="1"/>
</dbReference>
<dbReference type="Gene3D" id="3.40.50.1820">
    <property type="entry name" value="alpha/beta hydrolase"/>
    <property type="match status" value="1"/>
</dbReference>
<evidence type="ECO:0000313" key="3">
    <source>
        <dbReference type="Proteomes" id="UP000032366"/>
    </source>
</evidence>
<dbReference type="STRING" id="569857.TP70_07010"/>
<protein>
    <submittedName>
        <fullName evidence="1">Acetyl esterase</fullName>
    </submittedName>
    <submittedName>
        <fullName evidence="2">Putative esterase</fullName>
    </submittedName>
</protein>
<dbReference type="EMBL" id="UHDT01000001">
    <property type="protein sequence ID" value="SUM56995.1"/>
    <property type="molecule type" value="Genomic_DNA"/>
</dbReference>
<keyword evidence="3" id="KW-1185">Reference proteome</keyword>
<evidence type="ECO:0000313" key="2">
    <source>
        <dbReference type="EMBL" id="SUM56995.1"/>
    </source>
</evidence>
<dbReference type="EMBL" id="JXWY01000040">
    <property type="protein sequence ID" value="KIX90555.1"/>
    <property type="molecule type" value="Genomic_DNA"/>
</dbReference>
<dbReference type="InterPro" id="IPR000801">
    <property type="entry name" value="Esterase-like"/>
</dbReference>
<dbReference type="SUPFAM" id="SSF53474">
    <property type="entry name" value="alpha/beta-Hydrolases"/>
    <property type="match status" value="1"/>
</dbReference>
<dbReference type="AlphaFoldDB" id="A0A0D6XQ54"/>
<dbReference type="InterPro" id="IPR029058">
    <property type="entry name" value="AB_hydrolase_fold"/>
</dbReference>
<gene>
    <name evidence="2" type="ORF">NCTC13832_00659</name>
    <name evidence="1" type="ORF">TP70_07010</name>
</gene>
<proteinExistence type="predicted"/>
<evidence type="ECO:0000313" key="1">
    <source>
        <dbReference type="EMBL" id="KIX90555.1"/>
    </source>
</evidence>
<evidence type="ECO:0000313" key="4">
    <source>
        <dbReference type="Proteomes" id="UP000254100"/>
    </source>
</evidence>
<name>A0A0D6XQ54_9STAP</name>
<sequence>MTDFEVGVVNRTQFTSQHLARDITLSIYLPEDYSPLENAKVVFCFDGRDFMRFGQIHRVYERLRRQGDVTRAIFVGFHYESVTKRRVEFHPQGEKSAQTVQAVVQEIFPWIERTFATHKMAEGRVLFGDSLAGSIALLTAVSYPRIVNQVGMLSPHSDEVVEQLFERCQFQEALNIWHVIGKEELDFKLPTSGKRADFLTPNRALRDRIQASTAHYHYEELDGGHNWKTWRTVLPQLLKYFLSNQ</sequence>